<dbReference type="SUPFAM" id="SSF69118">
    <property type="entry name" value="AhpD-like"/>
    <property type="match status" value="1"/>
</dbReference>
<organism evidence="1">
    <name type="scientific">uncultured Armatimonadetes bacterium</name>
    <dbReference type="NCBI Taxonomy" id="157466"/>
    <lineage>
        <taxon>Bacteria</taxon>
        <taxon>Bacillati</taxon>
        <taxon>Armatimonadota</taxon>
        <taxon>environmental samples</taxon>
    </lineage>
</organism>
<proteinExistence type="predicted"/>
<dbReference type="AlphaFoldDB" id="A0A6J4HV69"/>
<dbReference type="InterPro" id="IPR029032">
    <property type="entry name" value="AhpD-like"/>
</dbReference>
<dbReference type="Gene3D" id="1.20.1290.10">
    <property type="entry name" value="AhpD-like"/>
    <property type="match status" value="1"/>
</dbReference>
<protein>
    <recommendedName>
        <fullName evidence="2">Peroxidase</fullName>
    </recommendedName>
</protein>
<name>A0A6J4HV69_9BACT</name>
<dbReference type="PANTHER" id="PTHR35446:SF2">
    <property type="entry name" value="CARBOXYMUCONOLACTONE DECARBOXYLASE-LIKE DOMAIN-CONTAINING PROTEIN"/>
    <property type="match status" value="1"/>
</dbReference>
<accession>A0A6J4HV69</accession>
<reference evidence="1" key="1">
    <citation type="submission" date="2020-02" db="EMBL/GenBank/DDBJ databases">
        <authorList>
            <person name="Meier V. D."/>
        </authorList>
    </citation>
    <scope>NUCLEOTIDE SEQUENCE</scope>
    <source>
        <strain evidence="1">AVDCRST_MAG63</strain>
    </source>
</reference>
<sequence>MGSHARFLQLQGQDKTDVDGVATLDLAKTKLTEKERALLEYVKVLTLEPANVRDTHVAGLRAAGWKDEEIFEASFTTSLFAFFNRMADAYGLDYPQGGWLPPAAAASLPAAP</sequence>
<evidence type="ECO:0008006" key="2">
    <source>
        <dbReference type="Google" id="ProtNLM"/>
    </source>
</evidence>
<dbReference type="PANTHER" id="PTHR35446">
    <property type="entry name" value="SI:CH211-175M2.5"/>
    <property type="match status" value="1"/>
</dbReference>
<gene>
    <name evidence="1" type="ORF">AVDCRST_MAG63-1085</name>
</gene>
<evidence type="ECO:0000313" key="1">
    <source>
        <dbReference type="EMBL" id="CAA9233793.1"/>
    </source>
</evidence>
<dbReference type="EMBL" id="CADCTO010000149">
    <property type="protein sequence ID" value="CAA9233793.1"/>
    <property type="molecule type" value="Genomic_DNA"/>
</dbReference>